<keyword evidence="1" id="KW-0677">Repeat</keyword>
<dbReference type="Gene3D" id="3.40.50.300">
    <property type="entry name" value="P-loop containing nucleotide triphosphate hydrolases"/>
    <property type="match status" value="1"/>
</dbReference>
<feature type="domain" description="GPI inositol-deacylase winged helix" evidence="5">
    <location>
        <begin position="669"/>
        <end position="745"/>
    </location>
</feature>
<sequence>MLKRANHADDREVKRQKDDGPAQNGAEPQKKTFTHEDYTVAWICPLEIELTAALQMLDEEHEPLSQPPTDHNIYHLGSIASYKVVIAGLWQAGNSSATAVVIQMRNRFPNLRFALLVGIGGGVPTVTDNGMLRLGHVVVSQPVGPFSGAIQYNHGKARDGMFERTGALGPPPAVLLLAARSLAAQRARSDKDHIMENVQRIDTSKPQLRQFKFPGVENDKLFPADYKHLVPGLSCEESECDTAKCIKREIGELDQLIVVHRGTVASGELVLRDSALRDQLAKEYGVLCFEMEAAGAMADFPCLVIRGIAHYCDSHDNDQWHGFAAAAAAAYARQLFFHMPIDEVKLQTISPSTDPGFKMLVQRSDDQERQQMASWLCSTDYASEQSANLRERQDGTGRWIFETDEFRQWEREKGVLFCPGIPGAGKTILTSIVVDYLQKEQGPNNDVGLAYIFCNFQQQQNQKLDIILRNILGQLVRGLYHIPQQIQAFYETYQRHGMQPQLGDVLEMLGVASGLYSHVYMVIDALDECSDCDETRNELISHIFDLQQHFNISFMATARFIPGIISQFENFPSVEIRANDADVKLYVENNLPAIVRRKPDIQSLVISEIIKKVGGMFSLARLYLDSLKGKCSIRAIKEALNKVKTGSEAYEYAYEKAMKQIQQQIGDRAELARRALAWLTFAERTLTLTELQHALAVVVGESSFDEESLPDVEEIISACSGLITYNEENHIIRLVHYTTQEYLEKTWTSWFPNAHCAIGEVCVTYICYDDFETGRSESWLYHARKQPLNHSLIRKLLMSDQKFDAWLQALKEETTPLHLAVELGLEDEAKALLKIGHQVDATDRLRYTPLKIAVEKRNERLEKLLLRYGATPAADIFTAARIGDETSVKSFLELGVDVNLKDRYGWTSLFHAVQEGHEGVVRLLLDAGASIDCRNTISTTCGLTPLCLAAKNGHQAVVRLLLNEGAKPDFPDENGNTPLMHASVEGHSEVVCLLKAGAQKDSISKGTTFVRVGRNVEEGTPLEVAVENNKKAVIRNLLVNPNLYVSRSPISWAINDRDKEVV</sequence>
<dbReference type="OrthoDB" id="1577640at2759"/>
<feature type="region of interest" description="Disordered" evidence="3">
    <location>
        <begin position="1"/>
        <end position="31"/>
    </location>
</feature>
<dbReference type="InterPro" id="IPR027417">
    <property type="entry name" value="P-loop_NTPase"/>
</dbReference>
<dbReference type="PROSITE" id="PS50297">
    <property type="entry name" value="ANK_REP_REGION"/>
    <property type="match status" value="3"/>
</dbReference>
<dbReference type="InterPro" id="IPR056884">
    <property type="entry name" value="NPHP3-like_N"/>
</dbReference>
<reference evidence="7" key="1">
    <citation type="submission" date="2020-06" db="EMBL/GenBank/DDBJ databases">
        <title>Draft genome sequences of strains closely related to Aspergillus parafelis and Aspergillus hiratsukae.</title>
        <authorList>
            <person name="Dos Santos R.A.C."/>
            <person name="Rivero-Menendez O."/>
            <person name="Steenwyk J.L."/>
            <person name="Mead M.E."/>
            <person name="Goldman G.H."/>
            <person name="Alastruey-Izquierdo A."/>
            <person name="Rokas A."/>
        </authorList>
    </citation>
    <scope>NUCLEOTIDE SEQUENCE</scope>
    <source>
        <strain evidence="7">CNM-CM5623</strain>
    </source>
</reference>
<gene>
    <name evidence="7" type="ORF">CNMCM5623_001422</name>
</gene>
<dbReference type="InterPro" id="IPR035994">
    <property type="entry name" value="Nucleoside_phosphorylase_sf"/>
</dbReference>
<dbReference type="Gene3D" id="1.25.40.20">
    <property type="entry name" value="Ankyrin repeat-containing domain"/>
    <property type="match status" value="2"/>
</dbReference>
<dbReference type="GO" id="GO:0003824">
    <property type="term" value="F:catalytic activity"/>
    <property type="evidence" value="ECO:0007669"/>
    <property type="project" value="InterPro"/>
</dbReference>
<dbReference type="Pfam" id="PF01048">
    <property type="entry name" value="PNP_UDP_1"/>
    <property type="match status" value="1"/>
</dbReference>
<dbReference type="PANTHER" id="PTHR46082">
    <property type="entry name" value="ATP/GTP-BINDING PROTEIN-RELATED"/>
    <property type="match status" value="1"/>
</dbReference>
<evidence type="ECO:0000259" key="6">
    <source>
        <dbReference type="Pfam" id="PF24883"/>
    </source>
</evidence>
<evidence type="ECO:0000313" key="7">
    <source>
        <dbReference type="EMBL" id="KAF7157299.1"/>
    </source>
</evidence>
<name>A0A8H6PN29_9EURO</name>
<dbReference type="Pfam" id="PF24883">
    <property type="entry name" value="NPHP3_N"/>
    <property type="match status" value="1"/>
</dbReference>
<feature type="domain" description="Nucleoside phosphorylase" evidence="4">
    <location>
        <begin position="228"/>
        <end position="323"/>
    </location>
</feature>
<protein>
    <recommendedName>
        <fullName evidence="9">Nucleoside phosphorylase domain-containing protein</fullName>
    </recommendedName>
</protein>
<dbReference type="Proteomes" id="UP000654922">
    <property type="component" value="Unassembled WGS sequence"/>
</dbReference>
<dbReference type="Gene3D" id="3.40.50.1580">
    <property type="entry name" value="Nucleoside phosphorylase domain"/>
    <property type="match status" value="1"/>
</dbReference>
<dbReference type="PANTHER" id="PTHR46082:SF11">
    <property type="entry name" value="AAA+ ATPASE DOMAIN-CONTAINING PROTEIN-RELATED"/>
    <property type="match status" value="1"/>
</dbReference>
<dbReference type="InterPro" id="IPR036770">
    <property type="entry name" value="Ankyrin_rpt-contain_sf"/>
</dbReference>
<dbReference type="Pfam" id="PF22939">
    <property type="entry name" value="WHD_GPIID"/>
    <property type="match status" value="1"/>
</dbReference>
<dbReference type="EMBL" id="JACBAE010001393">
    <property type="protein sequence ID" value="KAF7157299.1"/>
    <property type="molecule type" value="Genomic_DNA"/>
</dbReference>
<comment type="caution">
    <text evidence="7">The sequence shown here is derived from an EMBL/GenBank/DDBJ whole genome shotgun (WGS) entry which is preliminary data.</text>
</comment>
<dbReference type="SMART" id="SM00248">
    <property type="entry name" value="ANK"/>
    <property type="match status" value="6"/>
</dbReference>
<evidence type="ECO:0000259" key="5">
    <source>
        <dbReference type="Pfam" id="PF22939"/>
    </source>
</evidence>
<dbReference type="InterPro" id="IPR002110">
    <property type="entry name" value="Ankyrin_rpt"/>
</dbReference>
<evidence type="ECO:0000256" key="3">
    <source>
        <dbReference type="SAM" id="MobiDB-lite"/>
    </source>
</evidence>
<feature type="repeat" description="ANK" evidence="2">
    <location>
        <begin position="812"/>
        <end position="844"/>
    </location>
</feature>
<dbReference type="SUPFAM" id="SSF48403">
    <property type="entry name" value="Ankyrin repeat"/>
    <property type="match status" value="1"/>
</dbReference>
<feature type="compositionally biased region" description="Basic and acidic residues" evidence="3">
    <location>
        <begin position="1"/>
        <end position="20"/>
    </location>
</feature>
<feature type="domain" description="Nephrocystin 3-like N-terminal" evidence="6">
    <location>
        <begin position="395"/>
        <end position="559"/>
    </location>
</feature>
<accession>A0A8H6PN29</accession>
<dbReference type="PROSITE" id="PS50088">
    <property type="entry name" value="ANK_REPEAT"/>
    <property type="match status" value="3"/>
</dbReference>
<feature type="repeat" description="ANK" evidence="2">
    <location>
        <begin position="904"/>
        <end position="936"/>
    </location>
</feature>
<dbReference type="InterPro" id="IPR054471">
    <property type="entry name" value="GPIID_WHD"/>
</dbReference>
<proteinExistence type="predicted"/>
<evidence type="ECO:0008006" key="9">
    <source>
        <dbReference type="Google" id="ProtNLM"/>
    </source>
</evidence>
<evidence type="ECO:0000256" key="2">
    <source>
        <dbReference type="PROSITE-ProRule" id="PRU00023"/>
    </source>
</evidence>
<dbReference type="GO" id="GO:0009116">
    <property type="term" value="P:nucleoside metabolic process"/>
    <property type="evidence" value="ECO:0007669"/>
    <property type="project" value="InterPro"/>
</dbReference>
<feature type="repeat" description="ANK" evidence="2">
    <location>
        <begin position="941"/>
        <end position="973"/>
    </location>
</feature>
<dbReference type="AlphaFoldDB" id="A0A8H6PN29"/>
<dbReference type="SUPFAM" id="SSF52540">
    <property type="entry name" value="P-loop containing nucleoside triphosphate hydrolases"/>
    <property type="match status" value="1"/>
</dbReference>
<keyword evidence="2" id="KW-0040">ANK repeat</keyword>
<dbReference type="Pfam" id="PF12796">
    <property type="entry name" value="Ank_2"/>
    <property type="match status" value="3"/>
</dbReference>
<evidence type="ECO:0000259" key="4">
    <source>
        <dbReference type="Pfam" id="PF01048"/>
    </source>
</evidence>
<dbReference type="InterPro" id="IPR000845">
    <property type="entry name" value="Nucleoside_phosphorylase_d"/>
</dbReference>
<organism evidence="7 8">
    <name type="scientific">Aspergillus felis</name>
    <dbReference type="NCBI Taxonomy" id="1287682"/>
    <lineage>
        <taxon>Eukaryota</taxon>
        <taxon>Fungi</taxon>
        <taxon>Dikarya</taxon>
        <taxon>Ascomycota</taxon>
        <taxon>Pezizomycotina</taxon>
        <taxon>Eurotiomycetes</taxon>
        <taxon>Eurotiomycetidae</taxon>
        <taxon>Eurotiales</taxon>
        <taxon>Aspergillaceae</taxon>
        <taxon>Aspergillus</taxon>
        <taxon>Aspergillus subgen. Fumigati</taxon>
    </lineage>
</organism>
<dbReference type="SUPFAM" id="SSF53167">
    <property type="entry name" value="Purine and uridine phosphorylases"/>
    <property type="match status" value="1"/>
</dbReference>
<dbReference type="InterPro" id="IPR053137">
    <property type="entry name" value="NLR-like"/>
</dbReference>
<evidence type="ECO:0000256" key="1">
    <source>
        <dbReference type="ARBA" id="ARBA00022737"/>
    </source>
</evidence>
<evidence type="ECO:0000313" key="8">
    <source>
        <dbReference type="Proteomes" id="UP000654922"/>
    </source>
</evidence>